<dbReference type="PROSITE" id="PS51078">
    <property type="entry name" value="ICLR_ED"/>
    <property type="match status" value="1"/>
</dbReference>
<dbReference type="SUPFAM" id="SSF55781">
    <property type="entry name" value="GAF domain-like"/>
    <property type="match status" value="1"/>
</dbReference>
<dbReference type="Pfam" id="PF09339">
    <property type="entry name" value="HTH_IclR"/>
    <property type="match status" value="1"/>
</dbReference>
<feature type="domain" description="HTH iclR-type" evidence="5">
    <location>
        <begin position="50"/>
        <end position="111"/>
    </location>
</feature>
<gene>
    <name evidence="7" type="ORF">F7O44_28860</name>
</gene>
<dbReference type="InterPro" id="IPR005471">
    <property type="entry name" value="Tscrpt_reg_IclR_N"/>
</dbReference>
<dbReference type="Gene3D" id="1.10.10.10">
    <property type="entry name" value="Winged helix-like DNA-binding domain superfamily/Winged helix DNA-binding domain"/>
    <property type="match status" value="1"/>
</dbReference>
<keyword evidence="1" id="KW-0805">Transcription regulation</keyword>
<dbReference type="InterPro" id="IPR050707">
    <property type="entry name" value="HTH_MetabolicPath_Reg"/>
</dbReference>
<dbReference type="Gene3D" id="3.30.450.40">
    <property type="match status" value="1"/>
</dbReference>
<dbReference type="PROSITE" id="PS51077">
    <property type="entry name" value="HTH_ICLR"/>
    <property type="match status" value="1"/>
</dbReference>
<keyword evidence="2" id="KW-0238">DNA-binding</keyword>
<dbReference type="InterPro" id="IPR036390">
    <property type="entry name" value="WH_DNA-bd_sf"/>
</dbReference>
<dbReference type="SMART" id="SM00346">
    <property type="entry name" value="HTH_ICLR"/>
    <property type="match status" value="1"/>
</dbReference>
<evidence type="ECO:0000256" key="4">
    <source>
        <dbReference type="SAM" id="MobiDB-lite"/>
    </source>
</evidence>
<sequence>MPRKRSQGRRAPRQQVDNTRDEATGEEAIDVNDAPTRASVSPELDRNYTNRSVERVITMLNLMQESVEGLSLAEISSTIDLAKPTTFRYLWTLEAAEWVERDPNGQYRLGLGFVGMQSRALTILQERARPWLESLRNDTGETANLGVLTGKNVVYVETVPSHRDVRMSRDEGSRDPLHCTALGKAIASLQPEARVREILERTDLSARTTNTITTIDDYLDDLTKVRRRGYAIDDRENDIDGRCVAVAVHGTNIPAALSISGPASRFTMKHIEQAAALLINAANHLGRKEAS</sequence>
<protein>
    <submittedName>
        <fullName evidence="7">Helix-turn-helix domain-containing protein</fullName>
    </submittedName>
</protein>
<dbReference type="Proteomes" id="UP000460435">
    <property type="component" value="Unassembled WGS sequence"/>
</dbReference>
<dbReference type="RefSeq" id="WP_162453804.1">
    <property type="nucleotide sequence ID" value="NZ_WLZY01000018.1"/>
</dbReference>
<dbReference type="InterPro" id="IPR029016">
    <property type="entry name" value="GAF-like_dom_sf"/>
</dbReference>
<dbReference type="GO" id="GO:0045892">
    <property type="term" value="P:negative regulation of DNA-templated transcription"/>
    <property type="evidence" value="ECO:0007669"/>
    <property type="project" value="TreeGrafter"/>
</dbReference>
<feature type="domain" description="IclR-ED" evidence="6">
    <location>
        <begin position="105"/>
        <end position="291"/>
    </location>
</feature>
<dbReference type="PANTHER" id="PTHR30136:SF35">
    <property type="entry name" value="HTH-TYPE TRANSCRIPTIONAL REGULATOR RV1719"/>
    <property type="match status" value="1"/>
</dbReference>
<dbReference type="GO" id="GO:0003700">
    <property type="term" value="F:DNA-binding transcription factor activity"/>
    <property type="evidence" value="ECO:0007669"/>
    <property type="project" value="TreeGrafter"/>
</dbReference>
<evidence type="ECO:0000259" key="5">
    <source>
        <dbReference type="PROSITE" id="PS51077"/>
    </source>
</evidence>
<dbReference type="AlphaFoldDB" id="A0A7K3MDF3"/>
<dbReference type="Pfam" id="PF01614">
    <property type="entry name" value="IclR_C"/>
    <property type="match status" value="1"/>
</dbReference>
<feature type="region of interest" description="Disordered" evidence="4">
    <location>
        <begin position="1"/>
        <end position="45"/>
    </location>
</feature>
<evidence type="ECO:0000313" key="8">
    <source>
        <dbReference type="Proteomes" id="UP000460435"/>
    </source>
</evidence>
<dbReference type="SUPFAM" id="SSF46785">
    <property type="entry name" value="Winged helix' DNA-binding domain"/>
    <property type="match status" value="1"/>
</dbReference>
<accession>A0A7K3MDF3</accession>
<name>A0A7K3MDF3_9ACTN</name>
<organism evidence="7 8">
    <name type="scientific">Phytoactinopolyspora mesophila</name>
    <dbReference type="NCBI Taxonomy" id="2650750"/>
    <lineage>
        <taxon>Bacteria</taxon>
        <taxon>Bacillati</taxon>
        <taxon>Actinomycetota</taxon>
        <taxon>Actinomycetes</taxon>
        <taxon>Jiangellales</taxon>
        <taxon>Jiangellaceae</taxon>
        <taxon>Phytoactinopolyspora</taxon>
    </lineage>
</organism>
<reference evidence="7 8" key="1">
    <citation type="submission" date="2019-11" db="EMBL/GenBank/DDBJ databases">
        <authorList>
            <person name="Li X.-J."/>
            <person name="Feng X.-M."/>
        </authorList>
    </citation>
    <scope>NUCLEOTIDE SEQUENCE [LARGE SCALE GENOMIC DNA]</scope>
    <source>
        <strain evidence="7 8">XMNu-373</strain>
    </source>
</reference>
<evidence type="ECO:0000256" key="1">
    <source>
        <dbReference type="ARBA" id="ARBA00023015"/>
    </source>
</evidence>
<proteinExistence type="predicted"/>
<keyword evidence="3" id="KW-0804">Transcription</keyword>
<evidence type="ECO:0000259" key="6">
    <source>
        <dbReference type="PROSITE" id="PS51078"/>
    </source>
</evidence>
<evidence type="ECO:0000256" key="3">
    <source>
        <dbReference type="ARBA" id="ARBA00023163"/>
    </source>
</evidence>
<dbReference type="EMBL" id="WLZY01000018">
    <property type="protein sequence ID" value="NDL61087.1"/>
    <property type="molecule type" value="Genomic_DNA"/>
</dbReference>
<dbReference type="InterPro" id="IPR014757">
    <property type="entry name" value="Tscrpt_reg_IclR_C"/>
</dbReference>
<feature type="compositionally biased region" description="Basic residues" evidence="4">
    <location>
        <begin position="1"/>
        <end position="12"/>
    </location>
</feature>
<keyword evidence="8" id="KW-1185">Reference proteome</keyword>
<dbReference type="PANTHER" id="PTHR30136">
    <property type="entry name" value="HELIX-TURN-HELIX TRANSCRIPTIONAL REGULATOR, ICLR FAMILY"/>
    <property type="match status" value="1"/>
</dbReference>
<evidence type="ECO:0000256" key="2">
    <source>
        <dbReference type="ARBA" id="ARBA00023125"/>
    </source>
</evidence>
<dbReference type="GO" id="GO:0003677">
    <property type="term" value="F:DNA binding"/>
    <property type="evidence" value="ECO:0007669"/>
    <property type="project" value="UniProtKB-KW"/>
</dbReference>
<comment type="caution">
    <text evidence="7">The sequence shown here is derived from an EMBL/GenBank/DDBJ whole genome shotgun (WGS) entry which is preliminary data.</text>
</comment>
<evidence type="ECO:0000313" key="7">
    <source>
        <dbReference type="EMBL" id="NDL61087.1"/>
    </source>
</evidence>
<dbReference type="InterPro" id="IPR036388">
    <property type="entry name" value="WH-like_DNA-bd_sf"/>
</dbReference>